<dbReference type="EMBL" id="LGCI01000010">
    <property type="protein sequence ID" value="KOY80955.1"/>
    <property type="molecule type" value="Genomic_DNA"/>
</dbReference>
<dbReference type="PATRIC" id="fig|33935.3.peg.2274"/>
<dbReference type="Proteomes" id="UP000037977">
    <property type="component" value="Unassembled WGS sequence"/>
</dbReference>
<evidence type="ECO:0000313" key="2">
    <source>
        <dbReference type="Proteomes" id="UP000037977"/>
    </source>
</evidence>
<accession>A0A0N0CUX7</accession>
<organism evidence="1 2">
    <name type="scientific">Lysinibacillus macroides</name>
    <dbReference type="NCBI Taxonomy" id="33935"/>
    <lineage>
        <taxon>Bacteria</taxon>
        <taxon>Bacillati</taxon>
        <taxon>Bacillota</taxon>
        <taxon>Bacilli</taxon>
        <taxon>Bacillales</taxon>
        <taxon>Bacillaceae</taxon>
        <taxon>Lysinibacillus</taxon>
    </lineage>
</organism>
<comment type="caution">
    <text evidence="1">The sequence shown here is derived from an EMBL/GenBank/DDBJ whole genome shotgun (WGS) entry which is preliminary data.</text>
</comment>
<proteinExistence type="predicted"/>
<protein>
    <submittedName>
        <fullName evidence="1">Uncharacterized protein</fullName>
    </submittedName>
</protein>
<dbReference type="OrthoDB" id="9856729at2"/>
<dbReference type="AlphaFoldDB" id="A0A0N0CUX7"/>
<dbReference type="STRING" id="33935.ADM90_17460"/>
<evidence type="ECO:0000313" key="1">
    <source>
        <dbReference type="EMBL" id="KOY80955.1"/>
    </source>
</evidence>
<dbReference type="RefSeq" id="WP_053996194.1">
    <property type="nucleotide sequence ID" value="NZ_CP065643.1"/>
</dbReference>
<keyword evidence="2" id="KW-1185">Reference proteome</keyword>
<gene>
    <name evidence="1" type="ORF">ADM90_17460</name>
</gene>
<name>A0A0N0CUX7_9BACI</name>
<reference evidence="1 2" key="1">
    <citation type="submission" date="2015-07" db="EMBL/GenBank/DDBJ databases">
        <title>Genome sequencing project for genomic taxonomy and phylogenomics of Bacillus-like bacteria.</title>
        <authorList>
            <person name="Liu B."/>
            <person name="Wang J."/>
            <person name="Zhu Y."/>
            <person name="Liu G."/>
            <person name="Chen Q."/>
            <person name="Chen Z."/>
            <person name="Che J."/>
            <person name="Ge C."/>
            <person name="Shi H."/>
            <person name="Pan Z."/>
            <person name="Liu X."/>
        </authorList>
    </citation>
    <scope>NUCLEOTIDE SEQUENCE [LARGE SCALE GENOMIC DNA]</scope>
    <source>
        <strain evidence="1 2">DSM 54</strain>
    </source>
</reference>
<sequence length="311" mass="34547">MKKCFIKPFLFFTIFIITMPFISLKVQANEQNEEKEEIFYTNLNGVELTKKQYNNLLRGFDEDTIATMEIEMSDNFKNNDSLLRDDTIIYVKVERTYLNGMVIDSTETTVSEEEYLNSDLSKEVLANDVILSLMSSGNTGQPTHETTYKKIKISVVHSSLSDKAVTLTNEWKQLPAIRSYDVLAIIPYNNSGGTMVSTKSGYQKWDGNTINYSSSSGNFKTSNGGVGLSQKLESGASTSITNSLTVYFLNSGNPFTARGSYQHATSNITLSQSQNYTLSSSGMGGVISFNSSVASYFDDTQGVQITSYRPF</sequence>